<evidence type="ECO:0000256" key="1">
    <source>
        <dbReference type="ARBA" id="ARBA00009199"/>
    </source>
</evidence>
<dbReference type="InterPro" id="IPR036928">
    <property type="entry name" value="AS_sf"/>
</dbReference>
<keyword evidence="4" id="KW-1185">Reference proteome</keyword>
<protein>
    <submittedName>
        <fullName evidence="3">Amidase</fullName>
    </submittedName>
</protein>
<dbReference type="Gene3D" id="3.90.1300.10">
    <property type="entry name" value="Amidase signature (AS) domain"/>
    <property type="match status" value="1"/>
</dbReference>
<dbReference type="InterPro" id="IPR000120">
    <property type="entry name" value="Amidase"/>
</dbReference>
<dbReference type="InterPro" id="IPR023631">
    <property type="entry name" value="Amidase_dom"/>
</dbReference>
<dbReference type="PANTHER" id="PTHR11895:SF7">
    <property type="entry name" value="GLUTAMYL-TRNA(GLN) AMIDOTRANSFERASE SUBUNIT A, MITOCHONDRIAL"/>
    <property type="match status" value="1"/>
</dbReference>
<feature type="domain" description="Amidase" evidence="2">
    <location>
        <begin position="53"/>
        <end position="473"/>
    </location>
</feature>
<accession>A0ABV7D4R8</accession>
<dbReference type="PANTHER" id="PTHR11895">
    <property type="entry name" value="TRANSAMIDASE"/>
    <property type="match status" value="1"/>
</dbReference>
<evidence type="ECO:0000313" key="4">
    <source>
        <dbReference type="Proteomes" id="UP001595444"/>
    </source>
</evidence>
<evidence type="ECO:0000259" key="2">
    <source>
        <dbReference type="Pfam" id="PF01425"/>
    </source>
</evidence>
<gene>
    <name evidence="3" type="ORF">ACFOKA_07890</name>
</gene>
<dbReference type="SUPFAM" id="SSF75304">
    <property type="entry name" value="Amidase signature (AS) enzymes"/>
    <property type="match status" value="1"/>
</dbReference>
<sequence>MDRREFVLSAVGVAAMAGLPTAVRALTKDQALWKYDAIGLAELVRTGQISPLELLNATIARCEHIDEKVNALSIKHYEKARADIAAGLPDGPLKGVPFILKDLEVELAGTVTTNGSKLMQKKADQDSELVARYRKAGLVMFAKAAAPEGGTAGSTESMMHGLTLNPWNPEVAAGGSSGGSCVAVASGMVPAAEASDGGGSIRAPASQCGIYGLKVSRGLTPYGGDLSVAHAVTKTVRDSAALLDAVAGPYHRSMYRAPMPEDDTYLELLDREPKKLKMAFFDSYEGYETHEECKIATRNAVRLCESLGHHVEEVKPPVDMAGLYQPFTTLFKVGMLRLVQFLEHIHGRPIQPGDVDAGKWIAAEEGKKIDGATYMAAHSKFAELTAKMGDFFTNYDVLVTPTLGQPPVHPSKLSPLTGPIDGVSKVTQVYGTTTVLGSLSGIPGASVPLHWTPEGLPVGVLFQSAIGQDARLLQLSAQLEKAQPWINKYPDLG</sequence>
<comment type="caution">
    <text evidence="3">The sequence shown here is derived from an EMBL/GenBank/DDBJ whole genome shotgun (WGS) entry which is preliminary data.</text>
</comment>
<dbReference type="RefSeq" id="WP_194215286.1">
    <property type="nucleotide sequence ID" value="NZ_CP061205.1"/>
</dbReference>
<dbReference type="EMBL" id="JBHRSL010000004">
    <property type="protein sequence ID" value="MFC3051821.1"/>
    <property type="molecule type" value="Genomic_DNA"/>
</dbReference>
<name>A0ABV7D4R8_9PROT</name>
<reference evidence="4" key="1">
    <citation type="journal article" date="2019" name="Int. J. Syst. Evol. Microbiol.">
        <title>The Global Catalogue of Microorganisms (GCM) 10K type strain sequencing project: providing services to taxonomists for standard genome sequencing and annotation.</title>
        <authorList>
            <consortium name="The Broad Institute Genomics Platform"/>
            <consortium name="The Broad Institute Genome Sequencing Center for Infectious Disease"/>
            <person name="Wu L."/>
            <person name="Ma J."/>
        </authorList>
    </citation>
    <scope>NUCLEOTIDE SEQUENCE [LARGE SCALE GENOMIC DNA]</scope>
    <source>
        <strain evidence="4">KCTC 62164</strain>
    </source>
</reference>
<organism evidence="3 4">
    <name type="scientific">Kordiimonas pumila</name>
    <dbReference type="NCBI Taxonomy" id="2161677"/>
    <lineage>
        <taxon>Bacteria</taxon>
        <taxon>Pseudomonadati</taxon>
        <taxon>Pseudomonadota</taxon>
        <taxon>Alphaproteobacteria</taxon>
        <taxon>Kordiimonadales</taxon>
        <taxon>Kordiimonadaceae</taxon>
        <taxon>Kordiimonas</taxon>
    </lineage>
</organism>
<dbReference type="Proteomes" id="UP001595444">
    <property type="component" value="Unassembled WGS sequence"/>
</dbReference>
<proteinExistence type="inferred from homology"/>
<dbReference type="Pfam" id="PF01425">
    <property type="entry name" value="Amidase"/>
    <property type="match status" value="1"/>
</dbReference>
<evidence type="ECO:0000313" key="3">
    <source>
        <dbReference type="EMBL" id="MFC3051821.1"/>
    </source>
</evidence>
<comment type="similarity">
    <text evidence="1">Belongs to the amidase family.</text>
</comment>